<evidence type="ECO:0000313" key="3">
    <source>
        <dbReference type="Proteomes" id="UP000509460"/>
    </source>
</evidence>
<accession>A0AAI8RAU9</accession>
<keyword evidence="1" id="KW-0732">Signal</keyword>
<evidence type="ECO:0000256" key="1">
    <source>
        <dbReference type="SAM" id="SignalP"/>
    </source>
</evidence>
<dbReference type="EMBL" id="AP019810">
    <property type="protein sequence ID" value="BBM15537.1"/>
    <property type="molecule type" value="Genomic_DNA"/>
</dbReference>
<gene>
    <name evidence="2" type="ORF">EM151A_2356</name>
</gene>
<feature type="signal peptide" evidence="1">
    <location>
        <begin position="1"/>
        <end position="24"/>
    </location>
</feature>
<reference evidence="2 3" key="1">
    <citation type="submission" date="2019-07" db="EMBL/GenBank/DDBJ databases">
        <title>antibiotic susceptibility of plant-derived lactic acid bacteria.</title>
        <authorList>
            <person name="Sugiyama M."/>
            <person name="Noda M."/>
        </authorList>
    </citation>
    <scope>NUCLEOTIDE SEQUENCE [LARGE SCALE GENOMIC DNA]</scope>
    <source>
        <strain evidence="2 3">15-1A</strain>
    </source>
</reference>
<dbReference type="PROSITE" id="PS51257">
    <property type="entry name" value="PROKAR_LIPOPROTEIN"/>
    <property type="match status" value="1"/>
</dbReference>
<dbReference type="AlphaFoldDB" id="A0AAI8RAU9"/>
<sequence length="308" mass="35286">MKKFMFFGLITMAFLLGGCSKTSAEEVSSIMKQSLETRWSYGIEDQEDWELLHQSIEAELDFLSDYEHLWGPDGSGKFESHALQASFGTYHMWLKAMEYDVKSQMNPYLKSDRYKEEISKKYNSMAQSVAIINDLSPIIVDEKYKANLDYMLLRGEPMKNDWYKRQEVSGILKDNKISYKKLDVVNDNIIIQLKTDAPLSENSLIKDYAKSVQSIQEALSEIVFSEILIQRRTENSGDTLFPGVITLYKSSTFKNLTIEDSEDVFNSSDAYLISNYILSSVSDLNIKESTKPGSAEYPLFIEYSSAIY</sequence>
<evidence type="ECO:0000313" key="2">
    <source>
        <dbReference type="EMBL" id="BBM15537.1"/>
    </source>
</evidence>
<dbReference type="Proteomes" id="UP000509460">
    <property type="component" value="Chromosome"/>
</dbReference>
<organism evidence="2 3">
    <name type="scientific">Enterococcus mundtii</name>
    <dbReference type="NCBI Taxonomy" id="53346"/>
    <lineage>
        <taxon>Bacteria</taxon>
        <taxon>Bacillati</taxon>
        <taxon>Bacillota</taxon>
        <taxon>Bacilli</taxon>
        <taxon>Lactobacillales</taxon>
        <taxon>Enterococcaceae</taxon>
        <taxon>Enterococcus</taxon>
    </lineage>
</organism>
<feature type="chain" id="PRO_5042473363" evidence="1">
    <location>
        <begin position="25"/>
        <end position="308"/>
    </location>
</feature>
<name>A0AAI8RAU9_ENTMU</name>
<dbReference type="RefSeq" id="WP_178946669.1">
    <property type="nucleotide sequence ID" value="NZ_AP019810.1"/>
</dbReference>
<protein>
    <submittedName>
        <fullName evidence="2">Uncharacterized protein</fullName>
    </submittedName>
</protein>
<proteinExistence type="predicted"/>